<feature type="non-terminal residue" evidence="3">
    <location>
        <position position="1"/>
    </location>
</feature>
<dbReference type="RefSeq" id="WP_199603945.1">
    <property type="nucleotide sequence ID" value="NZ_JAEHJZ010000647.1"/>
</dbReference>
<accession>A0A934NL82</accession>
<sequence length="124" mass="14626">LLFYVSGMGVYFAMKKRDWKALVLERSKRILLPFIFGYLAITPLHMFVFQKYYNMPFQYFSDSGHLWFLGNIFVYVLLLTPVLYCLKKHGDGKFKKAFSKIMSYAIGPLTISIFFILEVLWVKP</sequence>
<dbReference type="PANTHER" id="PTHR36927:SF3">
    <property type="entry name" value="GLUCANS BIOSYNTHESIS PROTEIN C"/>
    <property type="match status" value="1"/>
</dbReference>
<feature type="domain" description="Acyltransferase 3" evidence="2">
    <location>
        <begin position="1"/>
        <end position="93"/>
    </location>
</feature>
<feature type="transmembrane region" description="Helical" evidence="1">
    <location>
        <begin position="30"/>
        <end position="53"/>
    </location>
</feature>
<comment type="caution">
    <text evidence="3">The sequence shown here is derived from an EMBL/GenBank/DDBJ whole genome shotgun (WGS) entry which is preliminary data.</text>
</comment>
<keyword evidence="1" id="KW-1133">Transmembrane helix</keyword>
<dbReference type="InterPro" id="IPR002656">
    <property type="entry name" value="Acyl_transf_3_dom"/>
</dbReference>
<proteinExistence type="predicted"/>
<dbReference type="Pfam" id="PF01757">
    <property type="entry name" value="Acyl_transf_3"/>
    <property type="match status" value="1"/>
</dbReference>
<keyword evidence="3" id="KW-0012">Acyltransferase</keyword>
<dbReference type="AlphaFoldDB" id="A0A934NL82"/>
<reference evidence="3 4" key="1">
    <citation type="submission" date="2020-09" db="EMBL/GenBank/DDBJ databases">
        <title>Draft genome of Gelidibacter salicanalis PAMC21136.</title>
        <authorList>
            <person name="Park H."/>
        </authorList>
    </citation>
    <scope>NUCLEOTIDE SEQUENCE [LARGE SCALE GENOMIC DNA]</scope>
    <source>
        <strain evidence="3 4">PAMC21136</strain>
    </source>
</reference>
<evidence type="ECO:0000259" key="2">
    <source>
        <dbReference type="Pfam" id="PF01757"/>
    </source>
</evidence>
<dbReference type="EMBL" id="JAEHJZ010000647">
    <property type="protein sequence ID" value="MBJ7883326.1"/>
    <property type="molecule type" value="Genomic_DNA"/>
</dbReference>
<evidence type="ECO:0000313" key="4">
    <source>
        <dbReference type="Proteomes" id="UP000662373"/>
    </source>
</evidence>
<dbReference type="PANTHER" id="PTHR36927">
    <property type="entry name" value="BLR4337 PROTEIN"/>
    <property type="match status" value="1"/>
</dbReference>
<dbReference type="InterPro" id="IPR050623">
    <property type="entry name" value="Glucan_succinyl_AcylTrfase"/>
</dbReference>
<feature type="transmembrane region" description="Helical" evidence="1">
    <location>
        <begin position="65"/>
        <end position="86"/>
    </location>
</feature>
<keyword evidence="1" id="KW-0812">Transmembrane</keyword>
<name>A0A934NL82_9FLAO</name>
<gene>
    <name evidence="3" type="ORF">JEM65_22180</name>
</gene>
<dbReference type="Proteomes" id="UP000662373">
    <property type="component" value="Unassembled WGS sequence"/>
</dbReference>
<dbReference type="GO" id="GO:0016747">
    <property type="term" value="F:acyltransferase activity, transferring groups other than amino-acyl groups"/>
    <property type="evidence" value="ECO:0007669"/>
    <property type="project" value="InterPro"/>
</dbReference>
<evidence type="ECO:0000256" key="1">
    <source>
        <dbReference type="SAM" id="Phobius"/>
    </source>
</evidence>
<organism evidence="3 4">
    <name type="scientific">Gelidibacter salicanalis</name>
    <dbReference type="NCBI Taxonomy" id="291193"/>
    <lineage>
        <taxon>Bacteria</taxon>
        <taxon>Pseudomonadati</taxon>
        <taxon>Bacteroidota</taxon>
        <taxon>Flavobacteriia</taxon>
        <taxon>Flavobacteriales</taxon>
        <taxon>Flavobacteriaceae</taxon>
        <taxon>Gelidibacter</taxon>
    </lineage>
</organism>
<evidence type="ECO:0000313" key="3">
    <source>
        <dbReference type="EMBL" id="MBJ7883326.1"/>
    </source>
</evidence>
<keyword evidence="4" id="KW-1185">Reference proteome</keyword>
<protein>
    <submittedName>
        <fullName evidence="3">Acyltransferase family protein</fullName>
    </submittedName>
</protein>
<keyword evidence="3" id="KW-0808">Transferase</keyword>
<keyword evidence="1" id="KW-0472">Membrane</keyword>
<feature type="transmembrane region" description="Helical" evidence="1">
    <location>
        <begin position="98"/>
        <end position="122"/>
    </location>
</feature>